<dbReference type="InterPro" id="IPR056934">
    <property type="entry name" value="SH3_Rv0428c"/>
</dbReference>
<accession>A0ABP6GPN2</accession>
<proteinExistence type="predicted"/>
<sequence length="337" mass="35266">MEFTTGGGPAVRISATDVGKRVSIRRLNEPGSSPERFTDTVGVLTSWTAGVLRITRRSGEVVEVAESTLVAAKVVPQAPARRRGPAVGRRELVEVAARGWPAPDTGRLGAWTLRAAGGFTHRANSVLPLGESGLPLPQALERITAWYAERGLAPCVQVSTGDAAADERLDAELAAHGWTAERHALMRTAALAPVADAVPAAEAAAGVRLSREPDAAWLRAYGRTGDPAGALAVLTGGPSVWFATVPGEEAGEEPAAIARCVVDGRWAGFAALHVGPARRRQGLATLVMAALARTALDEGASAAYLQVETDNGAAAALYDELGFTTHHAYHYRRGPVR</sequence>
<dbReference type="Pfam" id="PF24553">
    <property type="entry name" value="Rv0428c_C"/>
    <property type="match status" value="1"/>
</dbReference>
<dbReference type="PROSITE" id="PS51186">
    <property type="entry name" value="GNAT"/>
    <property type="match status" value="1"/>
</dbReference>
<feature type="domain" description="N-acetyltransferase" evidence="1">
    <location>
        <begin position="205"/>
        <end position="337"/>
    </location>
</feature>
<evidence type="ECO:0000313" key="2">
    <source>
        <dbReference type="EMBL" id="GAA2725857.1"/>
    </source>
</evidence>
<protein>
    <submittedName>
        <fullName evidence="2">GNAT family N-acetyltransferase</fullName>
    </submittedName>
</protein>
<evidence type="ECO:0000259" key="1">
    <source>
        <dbReference type="PROSITE" id="PS51186"/>
    </source>
</evidence>
<dbReference type="Pfam" id="PF24551">
    <property type="entry name" value="SH3_Rv0428c"/>
    <property type="match status" value="1"/>
</dbReference>
<dbReference type="Gene3D" id="3.40.630.30">
    <property type="match status" value="1"/>
</dbReference>
<evidence type="ECO:0000313" key="3">
    <source>
        <dbReference type="Proteomes" id="UP001500886"/>
    </source>
</evidence>
<keyword evidence="3" id="KW-1185">Reference proteome</keyword>
<dbReference type="CDD" id="cd04301">
    <property type="entry name" value="NAT_SF"/>
    <property type="match status" value="1"/>
</dbReference>
<dbReference type="EMBL" id="BAAASL010000033">
    <property type="protein sequence ID" value="GAA2725857.1"/>
    <property type="molecule type" value="Genomic_DNA"/>
</dbReference>
<reference evidence="3" key="1">
    <citation type="journal article" date="2019" name="Int. J. Syst. Evol. Microbiol.">
        <title>The Global Catalogue of Microorganisms (GCM) 10K type strain sequencing project: providing services to taxonomists for standard genome sequencing and annotation.</title>
        <authorList>
            <consortium name="The Broad Institute Genomics Platform"/>
            <consortium name="The Broad Institute Genome Sequencing Center for Infectious Disease"/>
            <person name="Wu L."/>
            <person name="Ma J."/>
        </authorList>
    </citation>
    <scope>NUCLEOTIDE SEQUENCE [LARGE SCALE GENOMIC DNA]</scope>
    <source>
        <strain evidence="3">JCM 4542</strain>
    </source>
</reference>
<organism evidence="2 3">
    <name type="scientific">Streptomyces luteosporeus</name>
    <dbReference type="NCBI Taxonomy" id="173856"/>
    <lineage>
        <taxon>Bacteria</taxon>
        <taxon>Bacillati</taxon>
        <taxon>Actinomycetota</taxon>
        <taxon>Actinomycetes</taxon>
        <taxon>Kitasatosporales</taxon>
        <taxon>Streptomycetaceae</taxon>
        <taxon>Streptomyces</taxon>
    </lineage>
</organism>
<dbReference type="RefSeq" id="WP_344439829.1">
    <property type="nucleotide sequence ID" value="NZ_BAAASL010000033.1"/>
</dbReference>
<dbReference type="InterPro" id="IPR056935">
    <property type="entry name" value="Rv0428c-like_C"/>
</dbReference>
<dbReference type="Proteomes" id="UP001500886">
    <property type="component" value="Unassembled WGS sequence"/>
</dbReference>
<dbReference type="InterPro" id="IPR016181">
    <property type="entry name" value="Acyl_CoA_acyltransferase"/>
</dbReference>
<gene>
    <name evidence="2" type="ORF">GCM10010315_58850</name>
</gene>
<dbReference type="InterPro" id="IPR000182">
    <property type="entry name" value="GNAT_dom"/>
</dbReference>
<dbReference type="SUPFAM" id="SSF55729">
    <property type="entry name" value="Acyl-CoA N-acyltransferases (Nat)"/>
    <property type="match status" value="1"/>
</dbReference>
<name>A0ABP6GPN2_9ACTN</name>
<comment type="caution">
    <text evidence="2">The sequence shown here is derived from an EMBL/GenBank/DDBJ whole genome shotgun (WGS) entry which is preliminary data.</text>
</comment>